<dbReference type="Pfam" id="PF13426">
    <property type="entry name" value="PAS_9"/>
    <property type="match status" value="2"/>
</dbReference>
<dbReference type="SMART" id="SM00267">
    <property type="entry name" value="GGDEF"/>
    <property type="match status" value="1"/>
</dbReference>
<dbReference type="InterPro" id="IPR043128">
    <property type="entry name" value="Rev_trsase/Diguanyl_cyclase"/>
</dbReference>
<dbReference type="GO" id="GO:0003824">
    <property type="term" value="F:catalytic activity"/>
    <property type="evidence" value="ECO:0007669"/>
    <property type="project" value="UniProtKB-ARBA"/>
</dbReference>
<dbReference type="InterPro" id="IPR035965">
    <property type="entry name" value="PAS-like_dom_sf"/>
</dbReference>
<dbReference type="RefSeq" id="WP_234240827.1">
    <property type="nucleotide sequence ID" value="NZ_JABFTS010000013.1"/>
</dbReference>
<dbReference type="SUPFAM" id="SSF55785">
    <property type="entry name" value="PYP-like sensor domain (PAS domain)"/>
    <property type="match status" value="2"/>
</dbReference>
<dbReference type="AlphaFoldDB" id="A0AAW4YZ24"/>
<feature type="domain" description="PAC" evidence="3">
    <location>
        <begin position="229"/>
        <end position="281"/>
    </location>
</feature>
<comment type="cofactor">
    <cofactor evidence="1">
        <name>Mg(2+)</name>
        <dbReference type="ChEBI" id="CHEBI:18420"/>
    </cofactor>
</comment>
<dbReference type="SMART" id="SM00086">
    <property type="entry name" value="PAC"/>
    <property type="match status" value="2"/>
</dbReference>
<dbReference type="PANTHER" id="PTHR46663:SF3">
    <property type="entry name" value="SLL0267 PROTEIN"/>
    <property type="match status" value="1"/>
</dbReference>
<dbReference type="EMBL" id="JABFTS010000013">
    <property type="protein sequence ID" value="MCE8053675.1"/>
    <property type="molecule type" value="Genomic_DNA"/>
</dbReference>
<dbReference type="InterPro" id="IPR000014">
    <property type="entry name" value="PAS"/>
</dbReference>
<dbReference type="PANTHER" id="PTHR46663">
    <property type="entry name" value="DIGUANYLATE CYCLASE DGCT-RELATED"/>
    <property type="match status" value="1"/>
</dbReference>
<dbReference type="SMART" id="SM00091">
    <property type="entry name" value="PAS"/>
    <property type="match status" value="2"/>
</dbReference>
<dbReference type="InterPro" id="IPR029787">
    <property type="entry name" value="Nucleotide_cyclase"/>
</dbReference>
<dbReference type="Proteomes" id="UP001320178">
    <property type="component" value="Unassembled WGS sequence"/>
</dbReference>
<evidence type="ECO:0000259" key="4">
    <source>
        <dbReference type="PROSITE" id="PS50887"/>
    </source>
</evidence>
<comment type="caution">
    <text evidence="5">The sequence shown here is derived from an EMBL/GenBank/DDBJ whole genome shotgun (WGS) entry which is preliminary data.</text>
</comment>
<feature type="domain" description="GGDEF" evidence="4">
    <location>
        <begin position="313"/>
        <end position="441"/>
    </location>
</feature>
<dbReference type="SUPFAM" id="SSF55073">
    <property type="entry name" value="Nucleotide cyclase"/>
    <property type="match status" value="1"/>
</dbReference>
<dbReference type="FunFam" id="3.30.70.270:FF:000001">
    <property type="entry name" value="Diguanylate cyclase domain protein"/>
    <property type="match status" value="1"/>
</dbReference>
<sequence length="443" mass="51013">MKNGEHEAVHGGSESERAMFHPYWPDVDLDTLRVKFYQLYIAVEQSPAATAITDTEGRIEYVNRRFLEVTGYSREELIGKTPAMIQSGMTPDHVYRELWQTLRSGRVWRGELQNRKKSGELYWEAETITPVRDDSGRIVRFVAVKEDITERKRQEEELRLLASVFQTGQATLITDSEMRIERVNQAFTDITGYLPEEVIGETPRLFKSGRHDKHFYAQLWQAVLETGHWQGEIWNRNKYGDIYPLWQAITAVYDDSGRIRHFIAVFHNIAERKRLEEELEQQATRDHLTGTQNRRAFDVAMRKAVRQAERSDNTFSLLLFDIDHFKSINDQHGHDTGDIILKRLATLVGQTLRSTDLLARWGGEEFAILLQDTTAQGASIFAERLRQQVAETRLHGLAVTISLGIAEYRRGDDPEAILTRADSALYRAKRSGRNRVGIADTHE</sequence>
<dbReference type="InterPro" id="IPR000700">
    <property type="entry name" value="PAS-assoc_C"/>
</dbReference>
<dbReference type="PROSITE" id="PS50112">
    <property type="entry name" value="PAS"/>
    <property type="match status" value="2"/>
</dbReference>
<dbReference type="PROSITE" id="PS50113">
    <property type="entry name" value="PAC"/>
    <property type="match status" value="2"/>
</dbReference>
<proteinExistence type="predicted"/>
<reference evidence="5" key="2">
    <citation type="journal article" date="2021" name="Front. Microbiol.">
        <title>Aerobic Denitrification and Heterotrophic Sulfur Oxidation in the Genus Halomonas Revealed by Six Novel Species Characterizations and Genome-Based Analysis.</title>
        <authorList>
            <person name="Wang L."/>
            <person name="Shao Z."/>
        </authorList>
    </citation>
    <scope>NUCLEOTIDE SEQUENCE</scope>
    <source>
        <strain evidence="5">MCCC 1A05776</strain>
    </source>
</reference>
<evidence type="ECO:0000259" key="3">
    <source>
        <dbReference type="PROSITE" id="PS50113"/>
    </source>
</evidence>
<dbReference type="NCBIfam" id="TIGR00254">
    <property type="entry name" value="GGDEF"/>
    <property type="match status" value="1"/>
</dbReference>
<evidence type="ECO:0000313" key="6">
    <source>
        <dbReference type="Proteomes" id="UP001320178"/>
    </source>
</evidence>
<dbReference type="NCBIfam" id="TIGR00229">
    <property type="entry name" value="sensory_box"/>
    <property type="match status" value="2"/>
</dbReference>
<protein>
    <submittedName>
        <fullName evidence="5">Diguanylate cyclase</fullName>
    </submittedName>
</protein>
<name>A0AAW4YZ24_9GAMM</name>
<accession>A0AAW4YZ24</accession>
<dbReference type="Gene3D" id="3.30.70.270">
    <property type="match status" value="1"/>
</dbReference>
<dbReference type="InterPro" id="IPR000160">
    <property type="entry name" value="GGDEF_dom"/>
</dbReference>
<reference evidence="5" key="1">
    <citation type="submission" date="2020-05" db="EMBL/GenBank/DDBJ databases">
        <authorList>
            <person name="Wang L."/>
            <person name="Shao Z."/>
        </authorList>
    </citation>
    <scope>NUCLEOTIDE SEQUENCE</scope>
    <source>
        <strain evidence="5">MCCC 1A05776</strain>
    </source>
</reference>
<dbReference type="CDD" id="cd01949">
    <property type="entry name" value="GGDEF"/>
    <property type="match status" value="1"/>
</dbReference>
<evidence type="ECO:0000313" key="5">
    <source>
        <dbReference type="EMBL" id="MCE8053675.1"/>
    </source>
</evidence>
<gene>
    <name evidence="5" type="ORF">HOP61_20485</name>
</gene>
<feature type="domain" description="PAS" evidence="2">
    <location>
        <begin position="35"/>
        <end position="81"/>
    </location>
</feature>
<evidence type="ECO:0000256" key="1">
    <source>
        <dbReference type="ARBA" id="ARBA00001946"/>
    </source>
</evidence>
<dbReference type="Gene3D" id="3.30.450.20">
    <property type="entry name" value="PAS domain"/>
    <property type="match status" value="2"/>
</dbReference>
<feature type="domain" description="PAC" evidence="3">
    <location>
        <begin position="108"/>
        <end position="160"/>
    </location>
</feature>
<dbReference type="PROSITE" id="PS50887">
    <property type="entry name" value="GGDEF"/>
    <property type="match status" value="1"/>
</dbReference>
<dbReference type="Pfam" id="PF00990">
    <property type="entry name" value="GGDEF"/>
    <property type="match status" value="1"/>
</dbReference>
<dbReference type="InterPro" id="IPR052163">
    <property type="entry name" value="DGC-Regulatory_Protein"/>
</dbReference>
<dbReference type="CDD" id="cd00130">
    <property type="entry name" value="PAS"/>
    <property type="match status" value="2"/>
</dbReference>
<feature type="domain" description="PAS" evidence="2">
    <location>
        <begin position="154"/>
        <end position="202"/>
    </location>
</feature>
<evidence type="ECO:0000259" key="2">
    <source>
        <dbReference type="PROSITE" id="PS50112"/>
    </source>
</evidence>
<dbReference type="InterPro" id="IPR001610">
    <property type="entry name" value="PAC"/>
</dbReference>
<organism evidence="5 6">
    <name type="scientific">Billgrantia desiderata</name>
    <dbReference type="NCBI Taxonomy" id="52021"/>
    <lineage>
        <taxon>Bacteria</taxon>
        <taxon>Pseudomonadati</taxon>
        <taxon>Pseudomonadota</taxon>
        <taxon>Gammaproteobacteria</taxon>
        <taxon>Oceanospirillales</taxon>
        <taxon>Halomonadaceae</taxon>
        <taxon>Billgrantia</taxon>
    </lineage>
</organism>